<dbReference type="EMBL" id="ALAO01000133">
    <property type="protein sequence ID" value="EKO39538.1"/>
    <property type="molecule type" value="Genomic_DNA"/>
</dbReference>
<sequence length="158" mass="18001">MFAFAWIAERRIEEAMAKGEFENLPGQGRKIEFEDDSMIPEDLRMAYKILRNAGYVPRELTEEQEIVTATQLLAAATDEQERYKQMQKLNFLVMQANARRQRPVSLEKDQLYYQKAVERVTLNSRPSPLQDPKAATRTSVPQKPALPGGSASTEPDGR</sequence>
<feature type="domain" description="DnaJ homologue subfamily C member 28 conserved" evidence="2">
    <location>
        <begin position="7"/>
        <end position="74"/>
    </location>
</feature>
<proteinExistence type="predicted"/>
<protein>
    <recommendedName>
        <fullName evidence="2">DnaJ homologue subfamily C member 28 conserved domain-containing protein</fullName>
    </recommendedName>
</protein>
<dbReference type="PANTHER" id="PTHR39158:SF1">
    <property type="entry name" value="DNAJ HOMOLOG SUBFAMILY C MEMBER 28"/>
    <property type="match status" value="1"/>
</dbReference>
<dbReference type="Proteomes" id="UP000006272">
    <property type="component" value="Unassembled WGS sequence"/>
</dbReference>
<feature type="region of interest" description="Disordered" evidence="1">
    <location>
        <begin position="121"/>
        <end position="158"/>
    </location>
</feature>
<comment type="caution">
    <text evidence="3">The sequence shown here is derived from an EMBL/GenBank/DDBJ whole genome shotgun (WGS) entry which is preliminary data.</text>
</comment>
<dbReference type="InterPro" id="IPR052573">
    <property type="entry name" value="DnaJ_C_subfamily_28"/>
</dbReference>
<gene>
    <name evidence="3" type="ORF">B193_1774</name>
</gene>
<name>K6HAP6_9BACT</name>
<evidence type="ECO:0000313" key="4">
    <source>
        <dbReference type="Proteomes" id="UP000006272"/>
    </source>
</evidence>
<evidence type="ECO:0000313" key="3">
    <source>
        <dbReference type="EMBL" id="EKO39538.1"/>
    </source>
</evidence>
<reference evidence="3 4" key="1">
    <citation type="submission" date="2012-07" db="EMBL/GenBank/DDBJ databases">
        <title>Draft genome sequence of Desulfovibrio magneticus str. Maddingley MBC34 obtained from a metagenomic sequence of a methanogenic enrichment isolated from coal-seam formation water in Victoria, Australia.</title>
        <authorList>
            <person name="Greenfield P."/>
            <person name="Hendry P."/>
            <person name="Li D."/>
            <person name="Rosewarne C.P."/>
            <person name="Tran-Dinh N."/>
            <person name="Elbourne L.D.H."/>
            <person name="Paulsen I.T."/>
            <person name="Midgley D.J."/>
        </authorList>
    </citation>
    <scope>NUCLEOTIDE SEQUENCE [LARGE SCALE GENOMIC DNA]</scope>
    <source>
        <strain evidence="4">Maddingley MBC34</strain>
    </source>
</reference>
<evidence type="ECO:0000256" key="1">
    <source>
        <dbReference type="SAM" id="MobiDB-lite"/>
    </source>
</evidence>
<evidence type="ECO:0000259" key="2">
    <source>
        <dbReference type="Pfam" id="PF09350"/>
    </source>
</evidence>
<dbReference type="Pfam" id="PF09350">
    <property type="entry name" value="DJC28_CD"/>
    <property type="match status" value="1"/>
</dbReference>
<organism evidence="3 4">
    <name type="scientific">Solidesulfovibrio magneticus str. Maddingley MBC34</name>
    <dbReference type="NCBI Taxonomy" id="1206767"/>
    <lineage>
        <taxon>Bacteria</taxon>
        <taxon>Pseudomonadati</taxon>
        <taxon>Thermodesulfobacteriota</taxon>
        <taxon>Desulfovibrionia</taxon>
        <taxon>Desulfovibrionales</taxon>
        <taxon>Desulfovibrionaceae</taxon>
        <taxon>Solidesulfovibrio</taxon>
    </lineage>
</organism>
<dbReference type="InterPro" id="IPR018961">
    <property type="entry name" value="DnaJ_homolog_subfam-C_membr-28"/>
</dbReference>
<accession>K6HAP6</accession>
<dbReference type="PANTHER" id="PTHR39158">
    <property type="entry name" value="OS08G0560600 PROTEIN"/>
    <property type="match status" value="1"/>
</dbReference>
<dbReference type="AlphaFoldDB" id="K6HAP6"/>